<reference evidence="3 4" key="1">
    <citation type="submission" date="2016-09" db="EMBL/GenBank/DDBJ databases">
        <authorList>
            <person name="Capua I."/>
            <person name="De Benedictis P."/>
            <person name="Joannis T."/>
            <person name="Lombin L.H."/>
            <person name="Cattoli G."/>
        </authorList>
    </citation>
    <scope>NUCLEOTIDE SEQUENCE [LARGE SCALE GENOMIC DNA]</scope>
    <source>
        <strain evidence="3 4">IMI 309357</strain>
    </source>
</reference>
<keyword evidence="4" id="KW-1185">Reference proteome</keyword>
<comment type="caution">
    <text evidence="3">The sequence shown here is derived from an EMBL/GenBank/DDBJ whole genome shotgun (WGS) entry which is preliminary data.</text>
</comment>
<proteinExistence type="predicted"/>
<name>A0A1G4B4N8_9PEZI</name>
<dbReference type="OrthoDB" id="4838115at2759"/>
<gene>
    <name evidence="3" type="ORF">CORC01_08355</name>
</gene>
<dbReference type="GeneID" id="34561496"/>
<feature type="region of interest" description="Disordered" evidence="2">
    <location>
        <begin position="164"/>
        <end position="200"/>
    </location>
</feature>
<protein>
    <submittedName>
        <fullName evidence="3">Uncharacterized protein</fullName>
    </submittedName>
</protein>
<sequence>MAPNDKPWAKALLKFPGLDFKIDDDAPLFNRRLNSAYLKMFANKKTHPGNTAMLKIQEHIASRGNVFFRRVIELSLSGSHTKRGALYVATLTDLAEDSRLSASWNGEVQHDSLILVMDIIVQARIQYLNVTGSTNDKEPPRIVGTFIATLDEWIAVIDAGEQKAATASDTRPPGNEFSLPYRPNPAKASESAKPKQVKLAQEIRSPDGNKRRIEEMKAKIRDLESNIEDHRSKKESLETAHETLREELVEAQNARRRIW</sequence>
<organism evidence="3 4">
    <name type="scientific">Colletotrichum orchidophilum</name>
    <dbReference type="NCBI Taxonomy" id="1209926"/>
    <lineage>
        <taxon>Eukaryota</taxon>
        <taxon>Fungi</taxon>
        <taxon>Dikarya</taxon>
        <taxon>Ascomycota</taxon>
        <taxon>Pezizomycotina</taxon>
        <taxon>Sordariomycetes</taxon>
        <taxon>Hypocreomycetidae</taxon>
        <taxon>Glomerellales</taxon>
        <taxon>Glomerellaceae</taxon>
        <taxon>Colletotrichum</taxon>
    </lineage>
</organism>
<dbReference type="RefSeq" id="XP_022473443.1">
    <property type="nucleotide sequence ID" value="XM_022619986.1"/>
</dbReference>
<dbReference type="Proteomes" id="UP000176998">
    <property type="component" value="Unassembled WGS sequence"/>
</dbReference>
<evidence type="ECO:0000256" key="2">
    <source>
        <dbReference type="SAM" id="MobiDB-lite"/>
    </source>
</evidence>
<accession>A0A1G4B4N8</accession>
<keyword evidence="1" id="KW-0175">Coiled coil</keyword>
<dbReference type="EMBL" id="MJBS01000071">
    <property type="protein sequence ID" value="OHE96283.1"/>
    <property type="molecule type" value="Genomic_DNA"/>
</dbReference>
<evidence type="ECO:0000256" key="1">
    <source>
        <dbReference type="SAM" id="Coils"/>
    </source>
</evidence>
<evidence type="ECO:0000313" key="4">
    <source>
        <dbReference type="Proteomes" id="UP000176998"/>
    </source>
</evidence>
<feature type="coiled-coil region" evidence="1">
    <location>
        <begin position="213"/>
        <end position="257"/>
    </location>
</feature>
<dbReference type="AlphaFoldDB" id="A0A1G4B4N8"/>
<evidence type="ECO:0000313" key="3">
    <source>
        <dbReference type="EMBL" id="OHE96283.1"/>
    </source>
</evidence>